<dbReference type="OrthoDB" id="1432662at2"/>
<sequence length="178" mass="20114">MDSINRQQPEDNHEDLHGHPGIQKLKELAEKAESCFFCTRITTGEQFSTRPMATLKVDDNGTCWFLSAKDSHKNAEIAVDPAVQLLFKGSTHSDFMTLYGRASINDNKEKIKELWNPLIKTWFTEGIDDPRISVIRFIPLEGYYWDTKHGQIVAFAKQIVGALTGQTLDDSIEGKITV</sequence>
<dbReference type="PANTHER" id="PTHR34818">
    <property type="entry name" value="PROTEIN BLI-3"/>
    <property type="match status" value="1"/>
</dbReference>
<dbReference type="Gene3D" id="2.30.110.10">
    <property type="entry name" value="Electron Transport, Fmn-binding Protein, Chain A"/>
    <property type="match status" value="1"/>
</dbReference>
<dbReference type="Pfam" id="PF16242">
    <property type="entry name" value="Pyrid_ox_like"/>
    <property type="match status" value="1"/>
</dbReference>
<dbReference type="EMBL" id="FSRA01000002">
    <property type="protein sequence ID" value="SIO38343.1"/>
    <property type="molecule type" value="Genomic_DNA"/>
</dbReference>
<evidence type="ECO:0000313" key="3">
    <source>
        <dbReference type="Proteomes" id="UP000185003"/>
    </source>
</evidence>
<dbReference type="InterPro" id="IPR038725">
    <property type="entry name" value="YdaG_split_barrel_FMN-bd"/>
</dbReference>
<organism evidence="2 3">
    <name type="scientific">Chitinophaga niabensis</name>
    <dbReference type="NCBI Taxonomy" id="536979"/>
    <lineage>
        <taxon>Bacteria</taxon>
        <taxon>Pseudomonadati</taxon>
        <taxon>Bacteroidota</taxon>
        <taxon>Chitinophagia</taxon>
        <taxon>Chitinophagales</taxon>
        <taxon>Chitinophagaceae</taxon>
        <taxon>Chitinophaga</taxon>
    </lineage>
</organism>
<dbReference type="InterPro" id="IPR052917">
    <property type="entry name" value="Stress-Dev_Protein"/>
</dbReference>
<keyword evidence="3" id="KW-1185">Reference proteome</keyword>
<dbReference type="PANTHER" id="PTHR34818:SF1">
    <property type="entry name" value="PROTEIN BLI-3"/>
    <property type="match status" value="1"/>
</dbReference>
<dbReference type="STRING" id="536979.SAMN04488055_3562"/>
<feature type="domain" description="General stress protein FMN-binding split barrel" evidence="1">
    <location>
        <begin position="22"/>
        <end position="169"/>
    </location>
</feature>
<evidence type="ECO:0000313" key="2">
    <source>
        <dbReference type="EMBL" id="SIO38343.1"/>
    </source>
</evidence>
<evidence type="ECO:0000259" key="1">
    <source>
        <dbReference type="Pfam" id="PF16242"/>
    </source>
</evidence>
<dbReference type="SUPFAM" id="SSF50475">
    <property type="entry name" value="FMN-binding split barrel"/>
    <property type="match status" value="1"/>
</dbReference>
<protein>
    <submittedName>
        <fullName evidence="2">General stress protein 26</fullName>
    </submittedName>
</protein>
<dbReference type="Proteomes" id="UP000185003">
    <property type="component" value="Unassembled WGS sequence"/>
</dbReference>
<gene>
    <name evidence="2" type="ORF">SAMN04488055_3562</name>
</gene>
<dbReference type="AlphaFoldDB" id="A0A1N6J291"/>
<dbReference type="InterPro" id="IPR012349">
    <property type="entry name" value="Split_barrel_FMN-bd"/>
</dbReference>
<proteinExistence type="predicted"/>
<dbReference type="RefSeq" id="WP_074243070.1">
    <property type="nucleotide sequence ID" value="NZ_FSRA01000002.1"/>
</dbReference>
<accession>A0A1N6J291</accession>
<reference evidence="2 3" key="1">
    <citation type="submission" date="2016-11" db="EMBL/GenBank/DDBJ databases">
        <authorList>
            <person name="Jaros S."/>
            <person name="Januszkiewicz K."/>
            <person name="Wedrychowicz H."/>
        </authorList>
    </citation>
    <scope>NUCLEOTIDE SEQUENCE [LARGE SCALE GENOMIC DNA]</scope>
    <source>
        <strain evidence="2 3">DSM 24787</strain>
    </source>
</reference>
<name>A0A1N6J291_9BACT</name>